<keyword evidence="1" id="KW-1133">Transmembrane helix</keyword>
<protein>
    <recommendedName>
        <fullName evidence="4">Alkaline shock response membrane anchor protein AmaP</fullName>
    </recommendedName>
</protein>
<feature type="transmembrane region" description="Helical" evidence="1">
    <location>
        <begin position="12"/>
        <end position="36"/>
    </location>
</feature>
<organism evidence="2 3">
    <name type="scientific">Sphaerisporangium krabiense</name>
    <dbReference type="NCBI Taxonomy" id="763782"/>
    <lineage>
        <taxon>Bacteria</taxon>
        <taxon>Bacillati</taxon>
        <taxon>Actinomycetota</taxon>
        <taxon>Actinomycetes</taxon>
        <taxon>Streptosporangiales</taxon>
        <taxon>Streptosporangiaceae</taxon>
        <taxon>Sphaerisporangium</taxon>
    </lineage>
</organism>
<reference evidence="2 3" key="1">
    <citation type="submission" date="2020-08" db="EMBL/GenBank/DDBJ databases">
        <title>Sequencing the genomes of 1000 actinobacteria strains.</title>
        <authorList>
            <person name="Klenk H.-P."/>
        </authorList>
    </citation>
    <scope>NUCLEOTIDE SEQUENCE [LARGE SCALE GENOMIC DNA]</scope>
    <source>
        <strain evidence="2 3">DSM 45790</strain>
    </source>
</reference>
<evidence type="ECO:0000313" key="2">
    <source>
        <dbReference type="EMBL" id="MBB5630285.1"/>
    </source>
</evidence>
<keyword evidence="1" id="KW-0812">Transmembrane</keyword>
<evidence type="ECO:0000313" key="3">
    <source>
        <dbReference type="Proteomes" id="UP000588112"/>
    </source>
</evidence>
<name>A0A7W8ZAE8_9ACTN</name>
<comment type="caution">
    <text evidence="2">The sequence shown here is derived from an EMBL/GenBank/DDBJ whole genome shotgun (WGS) entry which is preliminary data.</text>
</comment>
<gene>
    <name evidence="2" type="ORF">BJ981_006049</name>
</gene>
<feature type="transmembrane region" description="Helical" evidence="1">
    <location>
        <begin position="56"/>
        <end position="77"/>
    </location>
</feature>
<evidence type="ECO:0008006" key="4">
    <source>
        <dbReference type="Google" id="ProtNLM"/>
    </source>
</evidence>
<dbReference type="EMBL" id="JACHBR010000002">
    <property type="protein sequence ID" value="MBB5630285.1"/>
    <property type="molecule type" value="Genomic_DNA"/>
</dbReference>
<sequence>MRQPPAAANRVGLVLVGLLLAGAGVVCLVRALGLLGPPSAPLIPPEVAAFPAGRPWVWPVVIVISLIVALPALRWLLAQGRTGTLRTLDLEPDPAHGATRLSARAAAGALEDDLIESLPGERVRASLSGSADDPRLALAVVIPDRADPAAARQGISGAVGRLRRSLEMERLPATIRMHTVRTRT</sequence>
<evidence type="ECO:0000256" key="1">
    <source>
        <dbReference type="SAM" id="Phobius"/>
    </source>
</evidence>
<keyword evidence="1" id="KW-0472">Membrane</keyword>
<accession>A0A7W8ZAE8</accession>
<keyword evidence="3" id="KW-1185">Reference proteome</keyword>
<dbReference type="AlphaFoldDB" id="A0A7W8ZAE8"/>
<dbReference type="RefSeq" id="WP_184616776.1">
    <property type="nucleotide sequence ID" value="NZ_BOOS01000021.1"/>
</dbReference>
<proteinExistence type="predicted"/>
<dbReference type="Proteomes" id="UP000588112">
    <property type="component" value="Unassembled WGS sequence"/>
</dbReference>